<dbReference type="CDD" id="cd00093">
    <property type="entry name" value="HTH_XRE"/>
    <property type="match status" value="1"/>
</dbReference>
<dbReference type="Proteomes" id="UP000322617">
    <property type="component" value="Chromosome"/>
</dbReference>
<dbReference type="Gene3D" id="1.10.260.40">
    <property type="entry name" value="lambda repressor-like DNA-binding domains"/>
    <property type="match status" value="1"/>
</dbReference>
<dbReference type="Pfam" id="PF01381">
    <property type="entry name" value="HTH_3"/>
    <property type="match status" value="1"/>
</dbReference>
<dbReference type="GO" id="GO:0003677">
    <property type="term" value="F:DNA binding"/>
    <property type="evidence" value="ECO:0007669"/>
    <property type="project" value="InterPro"/>
</dbReference>
<feature type="domain" description="HTH cro/C1-type" evidence="1">
    <location>
        <begin position="8"/>
        <end position="65"/>
    </location>
</feature>
<keyword evidence="3" id="KW-1185">Reference proteome</keyword>
<gene>
    <name evidence="2" type="ORF">JCM16776_0309</name>
</gene>
<dbReference type="EMBL" id="AP019827">
    <property type="protein sequence ID" value="BBM40096.1"/>
    <property type="molecule type" value="Genomic_DNA"/>
</dbReference>
<evidence type="ECO:0000313" key="3">
    <source>
        <dbReference type="Proteomes" id="UP000322617"/>
    </source>
</evidence>
<dbReference type="SUPFAM" id="SSF47413">
    <property type="entry name" value="lambda repressor-like DNA-binding domains"/>
    <property type="match status" value="1"/>
</dbReference>
<proteinExistence type="predicted"/>
<organism evidence="2 3">
    <name type="scientific">Leptotrichia shahii</name>
    <dbReference type="NCBI Taxonomy" id="157691"/>
    <lineage>
        <taxon>Bacteria</taxon>
        <taxon>Fusobacteriati</taxon>
        <taxon>Fusobacteriota</taxon>
        <taxon>Fusobacteriia</taxon>
        <taxon>Fusobacteriales</taxon>
        <taxon>Leptotrichiaceae</taxon>
        <taxon>Leptotrichia</taxon>
    </lineage>
</organism>
<name>A0A510JLL6_9FUSO</name>
<dbReference type="InterPro" id="IPR010982">
    <property type="entry name" value="Lambda_DNA-bd_dom_sf"/>
</dbReference>
<evidence type="ECO:0000313" key="2">
    <source>
        <dbReference type="EMBL" id="BBM40096.1"/>
    </source>
</evidence>
<dbReference type="InterPro" id="IPR001387">
    <property type="entry name" value="Cro/C1-type_HTH"/>
</dbReference>
<dbReference type="PROSITE" id="PS50943">
    <property type="entry name" value="HTH_CROC1"/>
    <property type="match status" value="1"/>
</dbReference>
<sequence>MENVGKRLKNLREKYKFSLEEVARKIKSSVGTISRYENNERKINSESLIKLSNLYNLYNVSPEYILYGTEKDYNDLESNIVSFFKNENINIEEKEELFNKIQNAFFKEKFK</sequence>
<protein>
    <submittedName>
        <fullName evidence="2">XRE family transcriptional regulator</fullName>
    </submittedName>
</protein>
<dbReference type="SMART" id="SM00530">
    <property type="entry name" value="HTH_XRE"/>
    <property type="match status" value="1"/>
</dbReference>
<dbReference type="OrthoDB" id="1766270at2"/>
<accession>A0A510JLL6</accession>
<dbReference type="KEGG" id="lsz:JCM16776_0309"/>
<dbReference type="AlphaFoldDB" id="A0A510JLL6"/>
<reference evidence="2 3" key="1">
    <citation type="submission" date="2019-07" db="EMBL/GenBank/DDBJ databases">
        <title>Complete Genome Sequence of Leptotrichia shahii Strain JCM 16776.</title>
        <authorList>
            <person name="Watanabe S."/>
            <person name="Cui L."/>
        </authorList>
    </citation>
    <scope>NUCLEOTIDE SEQUENCE [LARGE SCALE GENOMIC DNA]</scope>
    <source>
        <strain evidence="2 3">JCM16776</strain>
    </source>
</reference>
<dbReference type="RefSeq" id="WP_018450939.1">
    <property type="nucleotide sequence ID" value="NZ_AP019827.1"/>
</dbReference>
<evidence type="ECO:0000259" key="1">
    <source>
        <dbReference type="PROSITE" id="PS50943"/>
    </source>
</evidence>